<reference evidence="1" key="2">
    <citation type="submission" date="2020-09" db="EMBL/GenBank/DDBJ databases">
        <authorList>
            <person name="Sun Q."/>
            <person name="Sedlacek I."/>
        </authorList>
    </citation>
    <scope>NUCLEOTIDE SEQUENCE</scope>
    <source>
        <strain evidence="1">CCM 8711</strain>
    </source>
</reference>
<protein>
    <submittedName>
        <fullName evidence="1">Uncharacterized protein</fullName>
    </submittedName>
</protein>
<evidence type="ECO:0000313" key="2">
    <source>
        <dbReference type="Proteomes" id="UP000662074"/>
    </source>
</evidence>
<comment type="caution">
    <text evidence="1">The sequence shown here is derived from an EMBL/GenBank/DDBJ whole genome shotgun (WGS) entry which is preliminary data.</text>
</comment>
<evidence type="ECO:0000313" key="1">
    <source>
        <dbReference type="EMBL" id="GGI50743.1"/>
    </source>
</evidence>
<dbReference type="EMBL" id="BMDO01000004">
    <property type="protein sequence ID" value="GGI50743.1"/>
    <property type="molecule type" value="Genomic_DNA"/>
</dbReference>
<accession>A0A917J8J8</accession>
<organism evidence="1 2">
    <name type="scientific">Mucilaginibacter galii</name>
    <dbReference type="NCBI Taxonomy" id="2005073"/>
    <lineage>
        <taxon>Bacteria</taxon>
        <taxon>Pseudomonadati</taxon>
        <taxon>Bacteroidota</taxon>
        <taxon>Sphingobacteriia</taxon>
        <taxon>Sphingobacteriales</taxon>
        <taxon>Sphingobacteriaceae</taxon>
        <taxon>Mucilaginibacter</taxon>
    </lineage>
</organism>
<reference evidence="1" key="1">
    <citation type="journal article" date="2014" name="Int. J. Syst. Evol. Microbiol.">
        <title>Complete genome sequence of Corynebacterium casei LMG S-19264T (=DSM 44701T), isolated from a smear-ripened cheese.</title>
        <authorList>
            <consortium name="US DOE Joint Genome Institute (JGI-PGF)"/>
            <person name="Walter F."/>
            <person name="Albersmeier A."/>
            <person name="Kalinowski J."/>
            <person name="Ruckert C."/>
        </authorList>
    </citation>
    <scope>NUCLEOTIDE SEQUENCE</scope>
    <source>
        <strain evidence="1">CCM 8711</strain>
    </source>
</reference>
<name>A0A917J8J8_9SPHI</name>
<gene>
    <name evidence="1" type="ORF">GCM10011425_19550</name>
</gene>
<dbReference type="Proteomes" id="UP000662074">
    <property type="component" value="Unassembled WGS sequence"/>
</dbReference>
<sequence>MQQTAGYREGVSSSNLKASKKLKNYDFLDAGVNDGFEHKPCTILTPNEDIREFEIMQMERGFTPYKVKTRVEATIFQ</sequence>
<dbReference type="RefSeq" id="WP_188416161.1">
    <property type="nucleotide sequence ID" value="NZ_BMDO01000004.1"/>
</dbReference>
<proteinExistence type="predicted"/>
<keyword evidence="2" id="KW-1185">Reference proteome</keyword>
<dbReference type="AlphaFoldDB" id="A0A917J8J8"/>